<dbReference type="HOGENOM" id="CLU_000604_1_2_0"/>
<dbReference type="STRING" id="1499966.U14_01422"/>
<gene>
    <name evidence="5" type="ORF">U14_01422</name>
</gene>
<dbReference type="InterPro" id="IPR003593">
    <property type="entry name" value="AAA+_ATPase"/>
</dbReference>
<dbReference type="InterPro" id="IPR027417">
    <property type="entry name" value="P-loop_NTPase"/>
</dbReference>
<sequence>MNIYYNEYEKGTNLLFKFDVFFDSLSFFMADIAVDVNNLRRTFGEFVAVDNINLQVKKGEIFGFLGPNGSGKSTTIRMLCGLLMPTSGGGTVGGFDVLKQPDAIKQRIGYMSQKFSLYNELTVEENLNFFAGIYGVPKQKRKERKEWALEMAELQDRRRSITATLAGGVKQRLALGCAILHEPPIIFLDEPTSGVDPISRRNFWSLIYGLSRQGTTIFITTHYMDEADYCDRLALIYRGKLIAEGTPGELKHSHMRHSILEIETDQLVPTLTLLNQQNIEAAIFGSALHATVDHAEQRIPELRELIAKRGISVTRIEQIVPSLEDVFVSLIEVA</sequence>
<dbReference type="SMART" id="SM00382">
    <property type="entry name" value="AAA"/>
    <property type="match status" value="1"/>
</dbReference>
<evidence type="ECO:0000313" key="6">
    <source>
        <dbReference type="Proteomes" id="UP000030700"/>
    </source>
</evidence>
<keyword evidence="1" id="KW-0813">Transport</keyword>
<dbReference type="Pfam" id="PF00005">
    <property type="entry name" value="ABC_tran"/>
    <property type="match status" value="1"/>
</dbReference>
<dbReference type="EMBL" id="DF820456">
    <property type="protein sequence ID" value="GAK50195.1"/>
    <property type="molecule type" value="Genomic_DNA"/>
</dbReference>
<dbReference type="Gene3D" id="3.40.50.300">
    <property type="entry name" value="P-loop containing nucleotide triphosphate hydrolases"/>
    <property type="match status" value="1"/>
</dbReference>
<dbReference type="PROSITE" id="PS50893">
    <property type="entry name" value="ABC_TRANSPORTER_2"/>
    <property type="match status" value="1"/>
</dbReference>
<protein>
    <submittedName>
        <fullName evidence="5">ABC transporter-related protein</fullName>
    </submittedName>
</protein>
<keyword evidence="2" id="KW-0547">Nucleotide-binding</keyword>
<organism evidence="5">
    <name type="scientific">Candidatus Moduliflexus flocculans</name>
    <dbReference type="NCBI Taxonomy" id="1499966"/>
    <lineage>
        <taxon>Bacteria</taxon>
        <taxon>Candidatus Moduliflexota</taxon>
        <taxon>Candidatus Moduliflexia</taxon>
        <taxon>Candidatus Moduliflexales</taxon>
        <taxon>Candidatus Moduliflexaceae</taxon>
    </lineage>
</organism>
<keyword evidence="6" id="KW-1185">Reference proteome</keyword>
<evidence type="ECO:0000256" key="1">
    <source>
        <dbReference type="ARBA" id="ARBA00022448"/>
    </source>
</evidence>
<dbReference type="PANTHER" id="PTHR43038">
    <property type="entry name" value="ATP-BINDING CASSETTE, SUB-FAMILY H, MEMBER 1"/>
    <property type="match status" value="1"/>
</dbReference>
<reference evidence="5" key="1">
    <citation type="journal article" date="2015" name="PeerJ">
        <title>First genomic representation of candidate bacterial phylum KSB3 points to enhanced environmental sensing as a trigger of wastewater bulking.</title>
        <authorList>
            <person name="Sekiguchi Y."/>
            <person name="Ohashi A."/>
            <person name="Parks D.H."/>
            <person name="Yamauchi T."/>
            <person name="Tyson G.W."/>
            <person name="Hugenholtz P."/>
        </authorList>
    </citation>
    <scope>NUCLEOTIDE SEQUENCE [LARGE SCALE GENOMIC DNA]</scope>
</reference>
<keyword evidence="3" id="KW-0067">ATP-binding</keyword>
<proteinExistence type="predicted"/>
<dbReference type="InterPro" id="IPR025302">
    <property type="entry name" value="DrrA1/2-like_C"/>
</dbReference>
<dbReference type="SUPFAM" id="SSF52540">
    <property type="entry name" value="P-loop containing nucleoside triphosphate hydrolases"/>
    <property type="match status" value="1"/>
</dbReference>
<dbReference type="Proteomes" id="UP000030700">
    <property type="component" value="Unassembled WGS sequence"/>
</dbReference>
<dbReference type="GO" id="GO:0005524">
    <property type="term" value="F:ATP binding"/>
    <property type="evidence" value="ECO:0007669"/>
    <property type="project" value="UniProtKB-KW"/>
</dbReference>
<name>A0A0S6VXQ4_9BACT</name>
<evidence type="ECO:0000256" key="2">
    <source>
        <dbReference type="ARBA" id="ARBA00022741"/>
    </source>
</evidence>
<dbReference type="Pfam" id="PF13732">
    <property type="entry name" value="DrrA1-3_C"/>
    <property type="match status" value="1"/>
</dbReference>
<dbReference type="PANTHER" id="PTHR43038:SF3">
    <property type="entry name" value="ABC TRANSPORTER G FAMILY MEMBER 20 ISOFORM X1"/>
    <property type="match status" value="1"/>
</dbReference>
<dbReference type="InterPro" id="IPR003439">
    <property type="entry name" value="ABC_transporter-like_ATP-bd"/>
</dbReference>
<evidence type="ECO:0000259" key="4">
    <source>
        <dbReference type="PROSITE" id="PS50893"/>
    </source>
</evidence>
<dbReference type="GO" id="GO:0016887">
    <property type="term" value="F:ATP hydrolysis activity"/>
    <property type="evidence" value="ECO:0007669"/>
    <property type="project" value="InterPro"/>
</dbReference>
<accession>A0A0S6VXQ4</accession>
<evidence type="ECO:0000256" key="3">
    <source>
        <dbReference type="ARBA" id="ARBA00022840"/>
    </source>
</evidence>
<evidence type="ECO:0000313" key="5">
    <source>
        <dbReference type="EMBL" id="GAK50195.1"/>
    </source>
</evidence>
<feature type="domain" description="ABC transporter" evidence="4">
    <location>
        <begin position="34"/>
        <end position="263"/>
    </location>
</feature>
<dbReference type="AlphaFoldDB" id="A0A0S6VXQ4"/>